<dbReference type="PANTHER" id="PTHR33102">
    <property type="entry name" value="DVL19-RELATED-RELATED"/>
    <property type="match status" value="1"/>
</dbReference>
<evidence type="ECO:0000256" key="3">
    <source>
        <dbReference type="ARBA" id="ARBA00022475"/>
    </source>
</evidence>
<dbReference type="InterPro" id="IPR012552">
    <property type="entry name" value="DVL"/>
</dbReference>
<name>A0A9K3HDF7_HELAN</name>
<comment type="similarity">
    <text evidence="7">Belongs to the DVL/RTFL small polypeptides family.</text>
</comment>
<evidence type="ECO:0000256" key="6">
    <source>
        <dbReference type="ARBA" id="ARBA00023136"/>
    </source>
</evidence>
<evidence type="ECO:0000256" key="2">
    <source>
        <dbReference type="ARBA" id="ARBA00022473"/>
    </source>
</evidence>
<keyword evidence="2" id="KW-0217">Developmental protein</keyword>
<proteinExistence type="inferred from homology"/>
<feature type="region of interest" description="Disordered" evidence="8">
    <location>
        <begin position="1"/>
        <end position="24"/>
    </location>
</feature>
<evidence type="ECO:0000256" key="4">
    <source>
        <dbReference type="ARBA" id="ARBA00022692"/>
    </source>
</evidence>
<sequence>MNTYSYLMRSSSQYRRRKARPQRRCRTIAKHQKTRFYILRRCVAMLMCWNDKYD</sequence>
<evidence type="ECO:0000256" key="8">
    <source>
        <dbReference type="SAM" id="MobiDB-lite"/>
    </source>
</evidence>
<dbReference type="EMBL" id="MNCJ02000327">
    <property type="protein sequence ID" value="KAF5776320.1"/>
    <property type="molecule type" value="Genomic_DNA"/>
</dbReference>
<dbReference type="GO" id="GO:0005886">
    <property type="term" value="C:plasma membrane"/>
    <property type="evidence" value="ECO:0007669"/>
    <property type="project" value="UniProtKB-SubCell"/>
</dbReference>
<gene>
    <name evidence="9" type="ORF">HanXRQr2_Chr12g0522951</name>
</gene>
<keyword evidence="3" id="KW-1003">Cell membrane</keyword>
<evidence type="ECO:0000313" key="9">
    <source>
        <dbReference type="EMBL" id="KAF5776320.1"/>
    </source>
</evidence>
<dbReference type="GO" id="GO:0048367">
    <property type="term" value="P:shoot system development"/>
    <property type="evidence" value="ECO:0007669"/>
    <property type="project" value="UniProtKB-ARBA"/>
</dbReference>
<protein>
    <recommendedName>
        <fullName evidence="11">DVL</fullName>
    </recommendedName>
</protein>
<dbReference type="GO" id="GO:0008285">
    <property type="term" value="P:negative regulation of cell population proliferation"/>
    <property type="evidence" value="ECO:0007669"/>
    <property type="project" value="InterPro"/>
</dbReference>
<reference evidence="9" key="1">
    <citation type="journal article" date="2017" name="Nature">
        <title>The sunflower genome provides insights into oil metabolism, flowering and Asterid evolution.</title>
        <authorList>
            <person name="Badouin H."/>
            <person name="Gouzy J."/>
            <person name="Grassa C.J."/>
            <person name="Murat F."/>
            <person name="Staton S.E."/>
            <person name="Cottret L."/>
            <person name="Lelandais-Briere C."/>
            <person name="Owens G.L."/>
            <person name="Carrere S."/>
            <person name="Mayjonade B."/>
            <person name="Legrand L."/>
            <person name="Gill N."/>
            <person name="Kane N.C."/>
            <person name="Bowers J.E."/>
            <person name="Hubner S."/>
            <person name="Bellec A."/>
            <person name="Berard A."/>
            <person name="Berges H."/>
            <person name="Blanchet N."/>
            <person name="Boniface M.C."/>
            <person name="Brunel D."/>
            <person name="Catrice O."/>
            <person name="Chaidir N."/>
            <person name="Claudel C."/>
            <person name="Donnadieu C."/>
            <person name="Faraut T."/>
            <person name="Fievet G."/>
            <person name="Helmstetter N."/>
            <person name="King M."/>
            <person name="Knapp S.J."/>
            <person name="Lai Z."/>
            <person name="Le Paslier M.C."/>
            <person name="Lippi Y."/>
            <person name="Lorenzon L."/>
            <person name="Mandel J.R."/>
            <person name="Marage G."/>
            <person name="Marchand G."/>
            <person name="Marquand E."/>
            <person name="Bret-Mestries E."/>
            <person name="Morien E."/>
            <person name="Nambeesan S."/>
            <person name="Nguyen T."/>
            <person name="Pegot-Espagnet P."/>
            <person name="Pouilly N."/>
            <person name="Raftis F."/>
            <person name="Sallet E."/>
            <person name="Schiex T."/>
            <person name="Thomas J."/>
            <person name="Vandecasteele C."/>
            <person name="Vares D."/>
            <person name="Vear F."/>
            <person name="Vautrin S."/>
            <person name="Crespi M."/>
            <person name="Mangin B."/>
            <person name="Burke J.M."/>
            <person name="Salse J."/>
            <person name="Munos S."/>
            <person name="Vincourt P."/>
            <person name="Rieseberg L.H."/>
            <person name="Langlade N.B."/>
        </authorList>
    </citation>
    <scope>NUCLEOTIDE SEQUENCE</scope>
    <source>
        <tissue evidence="9">Leaves</tissue>
    </source>
</reference>
<keyword evidence="4" id="KW-0812">Transmembrane</keyword>
<comment type="caution">
    <text evidence="9">The sequence shown here is derived from an EMBL/GenBank/DDBJ whole genome shotgun (WGS) entry which is preliminary data.</text>
</comment>
<comment type="subcellular location">
    <subcellularLocation>
        <location evidence="1">Cell membrane</location>
        <topology evidence="1">Single-pass membrane protein</topology>
    </subcellularLocation>
</comment>
<evidence type="ECO:0000256" key="1">
    <source>
        <dbReference type="ARBA" id="ARBA00004162"/>
    </source>
</evidence>
<accession>A0A9K3HDF7</accession>
<evidence type="ECO:0000256" key="5">
    <source>
        <dbReference type="ARBA" id="ARBA00022989"/>
    </source>
</evidence>
<keyword evidence="6" id="KW-0472">Membrane</keyword>
<dbReference type="Pfam" id="PF08137">
    <property type="entry name" value="DVL"/>
    <property type="match status" value="1"/>
</dbReference>
<organism evidence="9 10">
    <name type="scientific">Helianthus annuus</name>
    <name type="common">Common sunflower</name>
    <dbReference type="NCBI Taxonomy" id="4232"/>
    <lineage>
        <taxon>Eukaryota</taxon>
        <taxon>Viridiplantae</taxon>
        <taxon>Streptophyta</taxon>
        <taxon>Embryophyta</taxon>
        <taxon>Tracheophyta</taxon>
        <taxon>Spermatophyta</taxon>
        <taxon>Magnoliopsida</taxon>
        <taxon>eudicotyledons</taxon>
        <taxon>Gunneridae</taxon>
        <taxon>Pentapetalae</taxon>
        <taxon>asterids</taxon>
        <taxon>campanulids</taxon>
        <taxon>Asterales</taxon>
        <taxon>Asteraceae</taxon>
        <taxon>Asteroideae</taxon>
        <taxon>Heliantheae alliance</taxon>
        <taxon>Heliantheae</taxon>
        <taxon>Helianthus</taxon>
    </lineage>
</organism>
<evidence type="ECO:0000313" key="10">
    <source>
        <dbReference type="Proteomes" id="UP000215914"/>
    </source>
</evidence>
<dbReference type="AlphaFoldDB" id="A0A9K3HDF7"/>
<evidence type="ECO:0008006" key="11">
    <source>
        <dbReference type="Google" id="ProtNLM"/>
    </source>
</evidence>
<dbReference type="InterPro" id="IPR051525">
    <property type="entry name" value="DVL_RTFL_regulatory"/>
</dbReference>
<reference evidence="9" key="2">
    <citation type="submission" date="2020-06" db="EMBL/GenBank/DDBJ databases">
        <title>Helianthus annuus Genome sequencing and assembly Release 2.</title>
        <authorList>
            <person name="Gouzy J."/>
            <person name="Langlade N."/>
            <person name="Munos S."/>
        </authorList>
    </citation>
    <scope>NUCLEOTIDE SEQUENCE</scope>
    <source>
        <tissue evidence="9">Leaves</tissue>
    </source>
</reference>
<feature type="compositionally biased region" description="Basic residues" evidence="8">
    <location>
        <begin position="14"/>
        <end position="24"/>
    </location>
</feature>
<keyword evidence="10" id="KW-1185">Reference proteome</keyword>
<keyword evidence="5" id="KW-1133">Transmembrane helix</keyword>
<dbReference type="Proteomes" id="UP000215914">
    <property type="component" value="Unassembled WGS sequence"/>
</dbReference>
<feature type="compositionally biased region" description="Polar residues" evidence="8">
    <location>
        <begin position="1"/>
        <end position="13"/>
    </location>
</feature>
<evidence type="ECO:0000256" key="7">
    <source>
        <dbReference type="ARBA" id="ARBA00024340"/>
    </source>
</evidence>
<dbReference type="Gramene" id="mRNA:HanXRQr2_Chr12g0522951">
    <property type="protein sequence ID" value="CDS:HanXRQr2_Chr12g0522951.1"/>
    <property type="gene ID" value="HanXRQr2_Chr12g0522951"/>
</dbReference>